<dbReference type="FunFam" id="1.10.472.10:FF:000001">
    <property type="entry name" value="G2/mitotic-specific cyclin"/>
    <property type="match status" value="1"/>
</dbReference>
<keyword evidence="1" id="KW-0132">Cell division</keyword>
<keyword evidence="2 4" id="KW-0195">Cyclin</keyword>
<feature type="domain" description="Cyclin C-terminal" evidence="7">
    <location>
        <begin position="317"/>
        <end position="432"/>
    </location>
</feature>
<dbReference type="SUPFAM" id="SSF47954">
    <property type="entry name" value="Cyclin-like"/>
    <property type="match status" value="2"/>
</dbReference>
<dbReference type="Pfam" id="PF00134">
    <property type="entry name" value="Cyclin_N"/>
    <property type="match status" value="1"/>
</dbReference>
<feature type="compositionally biased region" description="Basic and acidic residues" evidence="5">
    <location>
        <begin position="14"/>
        <end position="30"/>
    </location>
</feature>
<comment type="similarity">
    <text evidence="4">Belongs to the cyclin family.</text>
</comment>
<dbReference type="EMBL" id="GGMS01009124">
    <property type="protein sequence ID" value="MBY78327.1"/>
    <property type="molecule type" value="Transcribed_RNA"/>
</dbReference>
<evidence type="ECO:0000256" key="1">
    <source>
        <dbReference type="ARBA" id="ARBA00022618"/>
    </source>
</evidence>
<evidence type="ECO:0000256" key="2">
    <source>
        <dbReference type="ARBA" id="ARBA00023127"/>
    </source>
</evidence>
<dbReference type="InterPro" id="IPR046965">
    <property type="entry name" value="Cyclin_A/B-like"/>
</dbReference>
<dbReference type="Pfam" id="PF02984">
    <property type="entry name" value="Cyclin_C"/>
    <property type="match status" value="1"/>
</dbReference>
<dbReference type="InterPro" id="IPR004367">
    <property type="entry name" value="Cyclin_C-dom"/>
</dbReference>
<evidence type="ECO:0000313" key="8">
    <source>
        <dbReference type="EMBL" id="MBY78327.1"/>
    </source>
</evidence>
<feature type="domain" description="Cyclin-like" evidence="6">
    <location>
        <begin position="321"/>
        <end position="402"/>
    </location>
</feature>
<protein>
    <submittedName>
        <fullName evidence="8">G2/mitotic-specific cyclin-B3</fullName>
    </submittedName>
</protein>
<dbReference type="GO" id="GO:0005634">
    <property type="term" value="C:nucleus"/>
    <property type="evidence" value="ECO:0007669"/>
    <property type="project" value="UniProtKB-ARBA"/>
</dbReference>
<dbReference type="PANTHER" id="PTHR10177">
    <property type="entry name" value="CYCLINS"/>
    <property type="match status" value="1"/>
</dbReference>
<accession>A0A2S2QKR2</accession>
<sequence>MPPITRNQLKKCSHKTEPYSKENRPSDKRNALSDLVIDNVVKETVVSIDKEEVIKSSNENAFIKDKILPTENISEIPKLKNEFPKPIIASLTEKKLITNEPARLSLTDSSVSTNTSYQTANNESVNSKYSASSEELYTTVSSRSSIPFEINQSELYQSAVQEVTCNEDEIFETDQAHWNNFMYVGCYAREIFKYLRQREDQFNVTDYINNQNELTPRHRAIVVNWLVHLQEMYGLNHEVLYMAVKIIDLYLSKNEISKDKFQLLASGAILIASKIDEREPGFPYDLVKQCKFIYTEDELFVTERELAKALNYDINVPLSYVFLRRFARCMMCQMFLLTLARYILECSLLDYTFVTLKDSLKAAAALYLAFKMCFKTINAKDLKKFTGYDVKEIESTVIALNNMLHTQCPDLSAVKQKYLHETFYQVASKSLLSNSKLTFD</sequence>
<dbReference type="GO" id="GO:0051301">
    <property type="term" value="P:cell division"/>
    <property type="evidence" value="ECO:0007669"/>
    <property type="project" value="UniProtKB-KW"/>
</dbReference>
<dbReference type="GO" id="GO:0044772">
    <property type="term" value="P:mitotic cell cycle phase transition"/>
    <property type="evidence" value="ECO:0007669"/>
    <property type="project" value="InterPro"/>
</dbReference>
<name>A0A2S2QKR2_9HEMI</name>
<dbReference type="Gene3D" id="1.10.472.10">
    <property type="entry name" value="Cyclin-like"/>
    <property type="match status" value="2"/>
</dbReference>
<dbReference type="InterPro" id="IPR006671">
    <property type="entry name" value="Cyclin_N"/>
</dbReference>
<dbReference type="AlphaFoldDB" id="A0A2S2QKR2"/>
<dbReference type="SMART" id="SM00385">
    <property type="entry name" value="CYCLIN"/>
    <property type="match status" value="2"/>
</dbReference>
<gene>
    <name evidence="8" type="primary">CycB3</name>
    <name evidence="8" type="ORF">g.160753</name>
</gene>
<evidence type="ECO:0000259" key="6">
    <source>
        <dbReference type="SMART" id="SM00385"/>
    </source>
</evidence>
<dbReference type="InterPro" id="IPR039361">
    <property type="entry name" value="Cyclin"/>
</dbReference>
<evidence type="ECO:0000256" key="4">
    <source>
        <dbReference type="RuleBase" id="RU000383"/>
    </source>
</evidence>
<feature type="region of interest" description="Disordered" evidence="5">
    <location>
        <begin position="1"/>
        <end position="30"/>
    </location>
</feature>
<dbReference type="GO" id="GO:0016538">
    <property type="term" value="F:cyclin-dependent protein serine/threonine kinase regulator activity"/>
    <property type="evidence" value="ECO:0007669"/>
    <property type="project" value="InterPro"/>
</dbReference>
<evidence type="ECO:0000256" key="5">
    <source>
        <dbReference type="SAM" id="MobiDB-lite"/>
    </source>
</evidence>
<dbReference type="OrthoDB" id="5590282at2759"/>
<evidence type="ECO:0000259" key="7">
    <source>
        <dbReference type="SMART" id="SM01332"/>
    </source>
</evidence>
<keyword evidence="3" id="KW-0131">Cell cycle</keyword>
<dbReference type="PIRSF" id="PIRSF001771">
    <property type="entry name" value="Cyclin_A_B_D_E"/>
    <property type="match status" value="1"/>
</dbReference>
<organism evidence="8">
    <name type="scientific">Sipha flava</name>
    <name type="common">yellow sugarcane aphid</name>
    <dbReference type="NCBI Taxonomy" id="143950"/>
    <lineage>
        <taxon>Eukaryota</taxon>
        <taxon>Metazoa</taxon>
        <taxon>Ecdysozoa</taxon>
        <taxon>Arthropoda</taxon>
        <taxon>Hexapoda</taxon>
        <taxon>Insecta</taxon>
        <taxon>Pterygota</taxon>
        <taxon>Neoptera</taxon>
        <taxon>Paraneoptera</taxon>
        <taxon>Hemiptera</taxon>
        <taxon>Sternorrhyncha</taxon>
        <taxon>Aphidomorpha</taxon>
        <taxon>Aphidoidea</taxon>
        <taxon>Aphididae</taxon>
        <taxon>Sipha</taxon>
    </lineage>
</organism>
<dbReference type="InterPro" id="IPR013763">
    <property type="entry name" value="Cyclin-like_dom"/>
</dbReference>
<feature type="domain" description="Cyclin-like" evidence="6">
    <location>
        <begin position="224"/>
        <end position="308"/>
    </location>
</feature>
<dbReference type="SMART" id="SM01332">
    <property type="entry name" value="Cyclin_C"/>
    <property type="match status" value="1"/>
</dbReference>
<proteinExistence type="inferred from homology"/>
<reference evidence="8" key="1">
    <citation type="submission" date="2018-04" db="EMBL/GenBank/DDBJ databases">
        <title>Transcriptome assembly of Sipha flava.</title>
        <authorList>
            <person name="Scully E.D."/>
            <person name="Geib S.M."/>
            <person name="Palmer N.A."/>
            <person name="Koch K."/>
            <person name="Bradshaw J."/>
            <person name="Heng-Moss T."/>
            <person name="Sarath G."/>
        </authorList>
    </citation>
    <scope>NUCLEOTIDE SEQUENCE</scope>
</reference>
<dbReference type="InterPro" id="IPR036915">
    <property type="entry name" value="Cyclin-like_sf"/>
</dbReference>
<evidence type="ECO:0000256" key="3">
    <source>
        <dbReference type="ARBA" id="ARBA00023306"/>
    </source>
</evidence>